<dbReference type="Proteomes" id="UP001299012">
    <property type="component" value="Unassembled WGS sequence"/>
</dbReference>
<proteinExistence type="predicted"/>
<reference evidence="1 2" key="1">
    <citation type="submission" date="2022-01" db="EMBL/GenBank/DDBJ databases">
        <title>Draft Genome Sequences of Seven Type Strains of the Genus Streptomyces.</title>
        <authorList>
            <person name="Aziz S."/>
            <person name="Coretto E."/>
            <person name="Chronakova A."/>
            <person name="Sproer C."/>
            <person name="Huber K."/>
            <person name="Nouioui I."/>
            <person name="Gross H."/>
        </authorList>
    </citation>
    <scope>NUCLEOTIDE SEQUENCE [LARGE SCALE GENOMIC DNA]</scope>
    <source>
        <strain evidence="1 2">DSM 41685</strain>
    </source>
</reference>
<evidence type="ECO:0000313" key="1">
    <source>
        <dbReference type="EMBL" id="MCG0067319.1"/>
    </source>
</evidence>
<evidence type="ECO:0008006" key="3">
    <source>
        <dbReference type="Google" id="ProtNLM"/>
    </source>
</evidence>
<sequence length="154" mass="17269">MNAAIGAVIAVVVAGIGDYVRYRFARKRGSEDRRVASYIAALDALNAYSHALTEAVIMWSERKEVVIDADAIKERILATDRQLQVQQSAIRINCPHAYEEFRSAYTAVDKLRSLVDEPSQELKNNGVRSADWVQKHGEFDNAREAFVTKAMQNP</sequence>
<gene>
    <name evidence="1" type="ORF">L0F81_29305</name>
</gene>
<accession>A0ABS9JPA0</accession>
<keyword evidence="2" id="KW-1185">Reference proteome</keyword>
<dbReference type="RefSeq" id="WP_143649748.1">
    <property type="nucleotide sequence ID" value="NZ_JAKKZF010000148.1"/>
</dbReference>
<evidence type="ECO:0000313" key="2">
    <source>
        <dbReference type="Proteomes" id="UP001299012"/>
    </source>
</evidence>
<comment type="caution">
    <text evidence="1">The sequence shown here is derived from an EMBL/GenBank/DDBJ whole genome shotgun (WGS) entry which is preliminary data.</text>
</comment>
<name>A0ABS9JPA0_9ACTN</name>
<protein>
    <recommendedName>
        <fullName evidence="3">Secreted protein</fullName>
    </recommendedName>
</protein>
<dbReference type="EMBL" id="JAKKZF010000148">
    <property type="protein sequence ID" value="MCG0067319.1"/>
    <property type="molecule type" value="Genomic_DNA"/>
</dbReference>
<organism evidence="1 2">
    <name type="scientific">Streptomyces tricolor</name>
    <dbReference type="NCBI Taxonomy" id="68277"/>
    <lineage>
        <taxon>Bacteria</taxon>
        <taxon>Bacillati</taxon>
        <taxon>Actinomycetota</taxon>
        <taxon>Actinomycetes</taxon>
        <taxon>Kitasatosporales</taxon>
        <taxon>Streptomycetaceae</taxon>
        <taxon>Streptomyces</taxon>
        <taxon>Streptomyces violaceoruber group</taxon>
    </lineage>
</organism>